<dbReference type="Proteomes" id="UP000032141">
    <property type="component" value="Chromosome C7"/>
</dbReference>
<accession>A0A0D3D8V1</accession>
<feature type="compositionally biased region" description="Polar residues" evidence="1">
    <location>
        <begin position="81"/>
        <end position="110"/>
    </location>
</feature>
<proteinExistence type="predicted"/>
<name>A0A0D3D8V1_BRAOL</name>
<dbReference type="AlphaFoldDB" id="A0A0D3D8V1"/>
<feature type="compositionally biased region" description="Basic residues" evidence="1">
    <location>
        <begin position="114"/>
        <end position="128"/>
    </location>
</feature>
<dbReference type="Gramene" id="Bo7g067170.1">
    <property type="protein sequence ID" value="Bo7g067170.1"/>
    <property type="gene ID" value="Bo7g067170"/>
</dbReference>
<evidence type="ECO:0000313" key="3">
    <source>
        <dbReference type="Proteomes" id="UP000032141"/>
    </source>
</evidence>
<evidence type="ECO:0000256" key="1">
    <source>
        <dbReference type="SAM" id="MobiDB-lite"/>
    </source>
</evidence>
<organism evidence="2 3">
    <name type="scientific">Brassica oleracea var. oleracea</name>
    <dbReference type="NCBI Taxonomy" id="109376"/>
    <lineage>
        <taxon>Eukaryota</taxon>
        <taxon>Viridiplantae</taxon>
        <taxon>Streptophyta</taxon>
        <taxon>Embryophyta</taxon>
        <taxon>Tracheophyta</taxon>
        <taxon>Spermatophyta</taxon>
        <taxon>Magnoliopsida</taxon>
        <taxon>eudicotyledons</taxon>
        <taxon>Gunneridae</taxon>
        <taxon>Pentapetalae</taxon>
        <taxon>rosids</taxon>
        <taxon>malvids</taxon>
        <taxon>Brassicales</taxon>
        <taxon>Brassicaceae</taxon>
        <taxon>Brassiceae</taxon>
        <taxon>Brassica</taxon>
    </lineage>
</organism>
<feature type="region of interest" description="Disordered" evidence="1">
    <location>
        <begin position="1"/>
        <end position="29"/>
    </location>
</feature>
<evidence type="ECO:0000313" key="2">
    <source>
        <dbReference type="EnsemblPlants" id="Bo7g067170.1"/>
    </source>
</evidence>
<protein>
    <submittedName>
        <fullName evidence="2">Uncharacterized protein</fullName>
    </submittedName>
</protein>
<dbReference type="EnsemblPlants" id="Bo7g067170.1">
    <property type="protein sequence ID" value="Bo7g067170.1"/>
    <property type="gene ID" value="Bo7g067170"/>
</dbReference>
<feature type="region of interest" description="Disordered" evidence="1">
    <location>
        <begin position="74"/>
        <end position="154"/>
    </location>
</feature>
<keyword evidence="3" id="KW-1185">Reference proteome</keyword>
<reference evidence="2 3" key="1">
    <citation type="journal article" date="2014" name="Genome Biol.">
        <title>Transcriptome and methylome profiling reveals relics of genome dominance in the mesopolyploid Brassica oleracea.</title>
        <authorList>
            <person name="Parkin I.A."/>
            <person name="Koh C."/>
            <person name="Tang H."/>
            <person name="Robinson S.J."/>
            <person name="Kagale S."/>
            <person name="Clarke W.E."/>
            <person name="Town C.D."/>
            <person name="Nixon J."/>
            <person name="Krishnakumar V."/>
            <person name="Bidwell S.L."/>
            <person name="Denoeud F."/>
            <person name="Belcram H."/>
            <person name="Links M.G."/>
            <person name="Just J."/>
            <person name="Clarke C."/>
            <person name="Bender T."/>
            <person name="Huebert T."/>
            <person name="Mason A.S."/>
            <person name="Pires J.C."/>
            <person name="Barker G."/>
            <person name="Moore J."/>
            <person name="Walley P.G."/>
            <person name="Manoli S."/>
            <person name="Batley J."/>
            <person name="Edwards D."/>
            <person name="Nelson M.N."/>
            <person name="Wang X."/>
            <person name="Paterson A.H."/>
            <person name="King G."/>
            <person name="Bancroft I."/>
            <person name="Chalhoub B."/>
            <person name="Sharpe A.G."/>
        </authorList>
    </citation>
    <scope>NUCLEOTIDE SEQUENCE</scope>
    <source>
        <strain evidence="2 3">cv. TO1000</strain>
    </source>
</reference>
<reference evidence="2" key="2">
    <citation type="submission" date="2015-03" db="UniProtKB">
        <authorList>
            <consortium name="EnsemblPlants"/>
        </authorList>
    </citation>
    <scope>IDENTIFICATION</scope>
</reference>
<sequence>MLEEVRRLAMKRNSRRRDKTSGCSTPFPPNIMEIFEQNRKASDHCTVIKSSESLYEVSEFDCCYKDDPWSIQNAPKRRRNAQSQLTPNPVSTQPCIDPQPSTAPQPSNAPNVRGRGRPRGRGRGRGRARGSEREPLIPRESGCYISPFSGRVFD</sequence>
<feature type="compositionally biased region" description="Basic residues" evidence="1">
    <location>
        <begin position="8"/>
        <end position="18"/>
    </location>
</feature>
<dbReference type="HOGENOM" id="CLU_1708825_0_0_1"/>